<feature type="region of interest" description="Disordered" evidence="1">
    <location>
        <begin position="270"/>
        <end position="290"/>
    </location>
</feature>
<reference evidence="5" key="1">
    <citation type="journal article" date="2023" name="Science">
        <title>Genome structures resolve the early diversification of teleost fishes.</title>
        <authorList>
            <person name="Parey E."/>
            <person name="Louis A."/>
            <person name="Montfort J."/>
            <person name="Bouchez O."/>
            <person name="Roques C."/>
            <person name="Iampietro C."/>
            <person name="Lluch J."/>
            <person name="Castinel A."/>
            <person name="Donnadieu C."/>
            <person name="Desvignes T."/>
            <person name="Floi Bucao C."/>
            <person name="Jouanno E."/>
            <person name="Wen M."/>
            <person name="Mejri S."/>
            <person name="Dirks R."/>
            <person name="Jansen H."/>
            <person name="Henkel C."/>
            <person name="Chen W.J."/>
            <person name="Zahm M."/>
            <person name="Cabau C."/>
            <person name="Klopp C."/>
            <person name="Thompson A.W."/>
            <person name="Robinson-Rechavi M."/>
            <person name="Braasch I."/>
            <person name="Lecointre G."/>
            <person name="Bobe J."/>
            <person name="Postlethwait J.H."/>
            <person name="Berthelot C."/>
            <person name="Roest Crollius H."/>
            <person name="Guiguen Y."/>
        </authorList>
    </citation>
    <scope>NUCLEOTIDE SEQUENCE</scope>
    <source>
        <strain evidence="5">WJC10195</strain>
    </source>
</reference>
<feature type="signal peptide" evidence="3">
    <location>
        <begin position="1"/>
        <end position="25"/>
    </location>
</feature>
<dbReference type="InterPro" id="IPR013783">
    <property type="entry name" value="Ig-like_fold"/>
</dbReference>
<feature type="compositionally biased region" description="Basic and acidic residues" evidence="1">
    <location>
        <begin position="273"/>
        <end position="290"/>
    </location>
</feature>
<organism evidence="5 6">
    <name type="scientific">Synaphobranchus kaupii</name>
    <name type="common">Kaup's arrowtooth eel</name>
    <dbReference type="NCBI Taxonomy" id="118154"/>
    <lineage>
        <taxon>Eukaryota</taxon>
        <taxon>Metazoa</taxon>
        <taxon>Chordata</taxon>
        <taxon>Craniata</taxon>
        <taxon>Vertebrata</taxon>
        <taxon>Euteleostomi</taxon>
        <taxon>Actinopterygii</taxon>
        <taxon>Neopterygii</taxon>
        <taxon>Teleostei</taxon>
        <taxon>Anguilliformes</taxon>
        <taxon>Synaphobranchidae</taxon>
        <taxon>Synaphobranchus</taxon>
    </lineage>
</organism>
<keyword evidence="2" id="KW-0472">Membrane</keyword>
<dbReference type="Gene3D" id="2.60.40.10">
    <property type="entry name" value="Immunoglobulins"/>
    <property type="match status" value="1"/>
</dbReference>
<feature type="chain" id="PRO_5040116442" description="Ig-like domain-containing protein" evidence="3">
    <location>
        <begin position="26"/>
        <end position="349"/>
    </location>
</feature>
<dbReference type="InterPro" id="IPR007110">
    <property type="entry name" value="Ig-like_dom"/>
</dbReference>
<dbReference type="InterPro" id="IPR036179">
    <property type="entry name" value="Ig-like_dom_sf"/>
</dbReference>
<evidence type="ECO:0000259" key="4">
    <source>
        <dbReference type="PROSITE" id="PS50835"/>
    </source>
</evidence>
<dbReference type="OrthoDB" id="10015491at2759"/>
<accession>A0A9Q1E5Z3</accession>
<dbReference type="PROSITE" id="PS50835">
    <property type="entry name" value="IG_LIKE"/>
    <property type="match status" value="1"/>
</dbReference>
<evidence type="ECO:0000256" key="2">
    <source>
        <dbReference type="SAM" id="Phobius"/>
    </source>
</evidence>
<comment type="caution">
    <text evidence="5">The sequence shown here is derived from an EMBL/GenBank/DDBJ whole genome shotgun (WGS) entry which is preliminary data.</text>
</comment>
<dbReference type="Proteomes" id="UP001152622">
    <property type="component" value="Chromosome 24"/>
</dbReference>
<gene>
    <name evidence="5" type="ORF">SKAU_G00417200</name>
</gene>
<evidence type="ECO:0000256" key="3">
    <source>
        <dbReference type="SAM" id="SignalP"/>
    </source>
</evidence>
<sequence>MAVCPHGSMWLSLSVLLLLLQGLSGQITVTQSPSVVVSQLHGNATLACRFSHTPDQGVTGVILYWYYVGPNEEDLYVYPPSQAPPEYEGRVVALDSSVTSEVKSVVMLRASWTDRHTYHCLLSYEIPGDAERKRGTGVLLLLYDSMTFDLAPGMVSNLLCSVKVSPDSGFRLSVLQEGAEVLSVQNHTHSPHVTLSLHVPILHGVQYECRLKHSSDLIQSQTYYIPRESGFSTELPEPVFLYAAIILIPFIVFVIFLTALFIMRRRCRGGRGYSERSSKPEQRAEGVPRPSEETGFALTVAMTTLRLLLASVLACGLRGEWSPRASTAAPRLWLAPAEPEPPDLYHVTD</sequence>
<keyword evidence="6" id="KW-1185">Reference proteome</keyword>
<evidence type="ECO:0000313" key="6">
    <source>
        <dbReference type="Proteomes" id="UP001152622"/>
    </source>
</evidence>
<name>A0A9Q1E5Z3_SYNKA</name>
<dbReference type="AlphaFoldDB" id="A0A9Q1E5Z3"/>
<keyword evidence="2" id="KW-1133">Transmembrane helix</keyword>
<feature type="transmembrane region" description="Helical" evidence="2">
    <location>
        <begin position="239"/>
        <end position="262"/>
    </location>
</feature>
<evidence type="ECO:0000256" key="1">
    <source>
        <dbReference type="SAM" id="MobiDB-lite"/>
    </source>
</evidence>
<evidence type="ECO:0000313" key="5">
    <source>
        <dbReference type="EMBL" id="KAJ8332824.1"/>
    </source>
</evidence>
<protein>
    <recommendedName>
        <fullName evidence="4">Ig-like domain-containing protein</fullName>
    </recommendedName>
</protein>
<keyword evidence="2" id="KW-0812">Transmembrane</keyword>
<dbReference type="Pfam" id="PF07686">
    <property type="entry name" value="V-set"/>
    <property type="match status" value="1"/>
</dbReference>
<keyword evidence="3" id="KW-0732">Signal</keyword>
<feature type="domain" description="Ig-like" evidence="4">
    <location>
        <begin position="33"/>
        <end position="136"/>
    </location>
</feature>
<dbReference type="EMBL" id="JAINUF010000024">
    <property type="protein sequence ID" value="KAJ8332824.1"/>
    <property type="molecule type" value="Genomic_DNA"/>
</dbReference>
<dbReference type="SUPFAM" id="SSF48726">
    <property type="entry name" value="Immunoglobulin"/>
    <property type="match status" value="1"/>
</dbReference>
<dbReference type="InterPro" id="IPR013106">
    <property type="entry name" value="Ig_V-set"/>
</dbReference>
<proteinExistence type="predicted"/>